<evidence type="ECO:0000313" key="2">
    <source>
        <dbReference type="Proteomes" id="UP000036681"/>
    </source>
</evidence>
<dbReference type="WBParaSite" id="ALUE_0001257201-mRNA-1">
    <property type="protein sequence ID" value="ALUE_0001257201-mRNA-1"/>
    <property type="gene ID" value="ALUE_0001257201"/>
</dbReference>
<dbReference type="Proteomes" id="UP000036681">
    <property type="component" value="Unplaced"/>
</dbReference>
<evidence type="ECO:0000256" key="1">
    <source>
        <dbReference type="SAM" id="MobiDB-lite"/>
    </source>
</evidence>
<accession>A0A0M3I6B8</accession>
<evidence type="ECO:0000313" key="3">
    <source>
        <dbReference type="WBParaSite" id="ALUE_0001257201-mRNA-1"/>
    </source>
</evidence>
<reference evidence="3" key="1">
    <citation type="submission" date="2017-02" db="UniProtKB">
        <authorList>
            <consortium name="WormBaseParasite"/>
        </authorList>
    </citation>
    <scope>IDENTIFICATION</scope>
</reference>
<feature type="region of interest" description="Disordered" evidence="1">
    <location>
        <begin position="1"/>
        <end position="22"/>
    </location>
</feature>
<protein>
    <submittedName>
        <fullName evidence="3">Uncharacterized protein</fullName>
    </submittedName>
</protein>
<keyword evidence="2" id="KW-1185">Reference proteome</keyword>
<sequence length="160" mass="18075">MNDSQSDNIYNDERNNNPASDHGHLRTAAALEIRGSRRPAAPEMGERKGGLIERSRSTLLAMSLCIKRYAGGNLDEHVWQFIQQVQLVWRDGSLFVLCKRTELVTQPSCCSLALWYFAVCYLWDDDRPVPEFGISHNSSFHVQGAPFARKTTNGGLRHVK</sequence>
<proteinExistence type="predicted"/>
<name>A0A0M3I6B8_ASCLU</name>
<dbReference type="AlphaFoldDB" id="A0A0M3I6B8"/>
<organism evidence="2 3">
    <name type="scientific">Ascaris lumbricoides</name>
    <name type="common">Giant roundworm</name>
    <dbReference type="NCBI Taxonomy" id="6252"/>
    <lineage>
        <taxon>Eukaryota</taxon>
        <taxon>Metazoa</taxon>
        <taxon>Ecdysozoa</taxon>
        <taxon>Nematoda</taxon>
        <taxon>Chromadorea</taxon>
        <taxon>Rhabditida</taxon>
        <taxon>Spirurina</taxon>
        <taxon>Ascaridomorpha</taxon>
        <taxon>Ascaridoidea</taxon>
        <taxon>Ascarididae</taxon>
        <taxon>Ascaris</taxon>
    </lineage>
</organism>